<dbReference type="OrthoDB" id="8949209at2759"/>
<name>A0A6P7J916_9TELE</name>
<dbReference type="RefSeq" id="XP_028273158.1">
    <property type="nucleotide sequence ID" value="XM_028417357.1"/>
</dbReference>
<keyword evidence="1" id="KW-0175">Coiled coil</keyword>
<evidence type="ECO:0000256" key="1">
    <source>
        <dbReference type="SAM" id="Coils"/>
    </source>
</evidence>
<dbReference type="Proteomes" id="UP000515145">
    <property type="component" value="Chromosome 12"/>
</dbReference>
<evidence type="ECO:0000313" key="3">
    <source>
        <dbReference type="RefSeq" id="XP_028273158.1"/>
    </source>
</evidence>
<dbReference type="GeneID" id="114443400"/>
<protein>
    <submittedName>
        <fullName evidence="3 4">Uncharacterized protein LOC114443400 isoform X1</fullName>
    </submittedName>
</protein>
<feature type="coiled-coil region" evidence="1">
    <location>
        <begin position="124"/>
        <end position="151"/>
    </location>
</feature>
<gene>
    <name evidence="3 4 5" type="primary">LOC114443400</name>
</gene>
<organism evidence="2 3">
    <name type="scientific">Parambassis ranga</name>
    <name type="common">Indian glassy fish</name>
    <dbReference type="NCBI Taxonomy" id="210632"/>
    <lineage>
        <taxon>Eukaryota</taxon>
        <taxon>Metazoa</taxon>
        <taxon>Chordata</taxon>
        <taxon>Craniata</taxon>
        <taxon>Vertebrata</taxon>
        <taxon>Euteleostomi</taxon>
        <taxon>Actinopterygii</taxon>
        <taxon>Neopterygii</taxon>
        <taxon>Teleostei</taxon>
        <taxon>Neoteleostei</taxon>
        <taxon>Acanthomorphata</taxon>
        <taxon>Ovalentaria</taxon>
        <taxon>Ambassidae</taxon>
        <taxon>Parambassis</taxon>
    </lineage>
</organism>
<keyword evidence="2" id="KW-1185">Reference proteome</keyword>
<reference evidence="3 4" key="1">
    <citation type="submission" date="2025-04" db="UniProtKB">
        <authorList>
            <consortium name="RefSeq"/>
        </authorList>
    </citation>
    <scope>IDENTIFICATION</scope>
</reference>
<evidence type="ECO:0000313" key="2">
    <source>
        <dbReference type="Proteomes" id="UP000515145"/>
    </source>
</evidence>
<accession>A0A6P7J916</accession>
<evidence type="ECO:0000313" key="5">
    <source>
        <dbReference type="RefSeq" id="XP_028273160.1"/>
    </source>
</evidence>
<proteinExistence type="predicted"/>
<dbReference type="AlphaFoldDB" id="A0A6P7J916"/>
<dbReference type="RefSeq" id="XP_028273159.1">
    <property type="nucleotide sequence ID" value="XM_028417358.1"/>
</dbReference>
<sequence length="245" mass="28382">MASAPKQRRRISKDLPPEFSELMDKLSKDGASFIKETDAREPTMRRIVAELKRISRDLAATQEAFDQGKRAQAEAAHQAAWFTLGMSYVVAAPFVAYTNISKSRAEAESANKVEKLGKEFQQEVEPLKKILEEIQTTCERLEQEFTERQAKHTLRDMEEFQEILRRVSALKKRSEGAVDVVTAVFHMFRNMLFFIVNVFRFSPTPEDDRKLRESIRESADQSQRVVDEFDQMKKELTSFIDPQRQ</sequence>
<dbReference type="RefSeq" id="XP_028273160.1">
    <property type="nucleotide sequence ID" value="XM_028417359.1"/>
</dbReference>
<evidence type="ECO:0000313" key="4">
    <source>
        <dbReference type="RefSeq" id="XP_028273159.1"/>
    </source>
</evidence>